<sequence length="128" mass="14491">MYETKLDHADLAGSTWIVQGYIKKCFTQQPNYANAAQALQTLSQEVALVPNIPNLIQLVAIHTTFGQINTLYNSRIYDPDANSETVRHQWACQPLDPLTSNASALQGSWAFNYYKRLKRNYEAALAKR</sequence>
<evidence type="ECO:0000313" key="2">
    <source>
        <dbReference type="Proteomes" id="UP000789831"/>
    </source>
</evidence>
<comment type="caution">
    <text evidence="1">The sequence shown here is derived from an EMBL/GenBank/DDBJ whole genome shotgun (WGS) entry which is preliminary data.</text>
</comment>
<name>A0A9N8V8Q3_9GLOM</name>
<dbReference type="Proteomes" id="UP000789831">
    <property type="component" value="Unassembled WGS sequence"/>
</dbReference>
<organism evidence="1 2">
    <name type="scientific">Ambispora gerdemannii</name>
    <dbReference type="NCBI Taxonomy" id="144530"/>
    <lineage>
        <taxon>Eukaryota</taxon>
        <taxon>Fungi</taxon>
        <taxon>Fungi incertae sedis</taxon>
        <taxon>Mucoromycota</taxon>
        <taxon>Glomeromycotina</taxon>
        <taxon>Glomeromycetes</taxon>
        <taxon>Archaeosporales</taxon>
        <taxon>Ambisporaceae</taxon>
        <taxon>Ambispora</taxon>
    </lineage>
</organism>
<gene>
    <name evidence="1" type="ORF">AGERDE_LOCUS1487</name>
</gene>
<dbReference type="EMBL" id="CAJVPL010000103">
    <property type="protein sequence ID" value="CAG8447107.1"/>
    <property type="molecule type" value="Genomic_DNA"/>
</dbReference>
<dbReference type="OrthoDB" id="2436305at2759"/>
<keyword evidence="2" id="KW-1185">Reference proteome</keyword>
<evidence type="ECO:0000313" key="1">
    <source>
        <dbReference type="EMBL" id="CAG8447107.1"/>
    </source>
</evidence>
<protein>
    <submittedName>
        <fullName evidence="1">11395_t:CDS:1</fullName>
    </submittedName>
</protein>
<dbReference type="AlphaFoldDB" id="A0A9N8V8Q3"/>
<proteinExistence type="predicted"/>
<reference evidence="1" key="1">
    <citation type="submission" date="2021-06" db="EMBL/GenBank/DDBJ databases">
        <authorList>
            <person name="Kallberg Y."/>
            <person name="Tangrot J."/>
            <person name="Rosling A."/>
        </authorList>
    </citation>
    <scope>NUCLEOTIDE SEQUENCE</scope>
    <source>
        <strain evidence="1">MT106</strain>
    </source>
</reference>
<accession>A0A9N8V8Q3</accession>